<accession>A0A4Y2C6F8</accession>
<proteinExistence type="predicted"/>
<name>A0A4Y2C6F8_ARAVE</name>
<evidence type="ECO:0000259" key="1">
    <source>
        <dbReference type="Pfam" id="PF03184"/>
    </source>
</evidence>
<dbReference type="GO" id="GO:0003676">
    <property type="term" value="F:nucleic acid binding"/>
    <property type="evidence" value="ECO:0007669"/>
    <property type="project" value="InterPro"/>
</dbReference>
<dbReference type="InterPro" id="IPR004875">
    <property type="entry name" value="DDE_SF_endonuclease_dom"/>
</dbReference>
<dbReference type="AlphaFoldDB" id="A0A4Y2C6F8"/>
<dbReference type="OrthoDB" id="125347at2759"/>
<organism evidence="2 3">
    <name type="scientific">Araneus ventricosus</name>
    <name type="common">Orbweaver spider</name>
    <name type="synonym">Epeira ventricosa</name>
    <dbReference type="NCBI Taxonomy" id="182803"/>
    <lineage>
        <taxon>Eukaryota</taxon>
        <taxon>Metazoa</taxon>
        <taxon>Ecdysozoa</taxon>
        <taxon>Arthropoda</taxon>
        <taxon>Chelicerata</taxon>
        <taxon>Arachnida</taxon>
        <taxon>Araneae</taxon>
        <taxon>Araneomorphae</taxon>
        <taxon>Entelegynae</taxon>
        <taxon>Araneoidea</taxon>
        <taxon>Araneidae</taxon>
        <taxon>Araneus</taxon>
    </lineage>
</organism>
<evidence type="ECO:0000313" key="3">
    <source>
        <dbReference type="Proteomes" id="UP000499080"/>
    </source>
</evidence>
<dbReference type="EMBL" id="BGPR01000148">
    <property type="protein sequence ID" value="GBL99375.1"/>
    <property type="molecule type" value="Genomic_DNA"/>
</dbReference>
<comment type="caution">
    <text evidence="2">The sequence shown here is derived from an EMBL/GenBank/DDBJ whole genome shotgun (WGS) entry which is preliminary data.</text>
</comment>
<dbReference type="Proteomes" id="UP000499080">
    <property type="component" value="Unassembled WGS sequence"/>
</dbReference>
<reference evidence="2 3" key="1">
    <citation type="journal article" date="2019" name="Sci. Rep.">
        <title>Orb-weaving spider Araneus ventricosus genome elucidates the spidroin gene catalogue.</title>
        <authorList>
            <person name="Kono N."/>
            <person name="Nakamura H."/>
            <person name="Ohtoshi R."/>
            <person name="Moran D.A.P."/>
            <person name="Shinohara A."/>
            <person name="Yoshida Y."/>
            <person name="Fujiwara M."/>
            <person name="Mori M."/>
            <person name="Tomita M."/>
            <person name="Arakawa K."/>
        </authorList>
    </citation>
    <scope>NUCLEOTIDE SEQUENCE [LARGE SCALE GENOMIC DNA]</scope>
</reference>
<protein>
    <recommendedName>
        <fullName evidence="1">DDE-1 domain-containing protein</fullName>
    </recommendedName>
</protein>
<sequence>MVQGVLESLKLSYQKKLIRKLLFEGESASIASILEFWNSVNIKDCIYMISEAWESVPQLTLRRSWPKLLPEFSNIFNMLPGFENFWIKEITDWLNCDMEDAGFQFLNDEEIITEVRHSPKEEGEDEGENNSQVKISNNDAFECFSKILAWLEQEQSDSSELLL</sequence>
<dbReference type="Pfam" id="PF03184">
    <property type="entry name" value="DDE_1"/>
    <property type="match status" value="1"/>
</dbReference>
<keyword evidence="3" id="KW-1185">Reference proteome</keyword>
<evidence type="ECO:0000313" key="2">
    <source>
        <dbReference type="EMBL" id="GBL99375.1"/>
    </source>
</evidence>
<feature type="domain" description="DDE-1" evidence="1">
    <location>
        <begin position="3"/>
        <end position="65"/>
    </location>
</feature>
<gene>
    <name evidence="2" type="ORF">AVEN_206789_1</name>
</gene>